<dbReference type="GO" id="GO:0016829">
    <property type="term" value="F:lyase activity"/>
    <property type="evidence" value="ECO:0007669"/>
    <property type="project" value="UniProtKB-KW"/>
</dbReference>
<evidence type="ECO:0000256" key="6">
    <source>
        <dbReference type="ARBA" id="ARBA00023125"/>
    </source>
</evidence>
<dbReference type="InterPro" id="IPR003738">
    <property type="entry name" value="SRAP"/>
</dbReference>
<evidence type="ECO:0000256" key="1">
    <source>
        <dbReference type="ARBA" id="ARBA00008136"/>
    </source>
</evidence>
<keyword evidence="7" id="KW-0456">Lyase</keyword>
<keyword evidence="10" id="KW-1185">Reference proteome</keyword>
<keyword evidence="3" id="KW-0227">DNA damage</keyword>
<dbReference type="Pfam" id="PF02586">
    <property type="entry name" value="SRAP"/>
    <property type="match status" value="1"/>
</dbReference>
<dbReference type="InterPro" id="IPR036590">
    <property type="entry name" value="SRAP-like"/>
</dbReference>
<reference evidence="9 10" key="1">
    <citation type="submission" date="2021-03" db="EMBL/GenBank/DDBJ databases">
        <title>Fibrella sp. HMF5036 genome sequencing and assembly.</title>
        <authorList>
            <person name="Kang H."/>
            <person name="Kim H."/>
            <person name="Bae S."/>
            <person name="Joh K."/>
        </authorList>
    </citation>
    <scope>NUCLEOTIDE SEQUENCE [LARGE SCALE GENOMIC DNA]</scope>
    <source>
        <strain evidence="9 10">HMF5036</strain>
    </source>
</reference>
<keyword evidence="2 8" id="KW-0645">Protease</keyword>
<protein>
    <recommendedName>
        <fullName evidence="8">Abasic site processing protein</fullName>
        <ecNumber evidence="8">3.4.-.-</ecNumber>
    </recommendedName>
</protein>
<comment type="similarity">
    <text evidence="1 8">Belongs to the SOS response-associated peptidase family.</text>
</comment>
<name>A0A939G5H2_9BACT</name>
<dbReference type="AlphaFoldDB" id="A0A939G5H2"/>
<evidence type="ECO:0000256" key="4">
    <source>
        <dbReference type="ARBA" id="ARBA00022801"/>
    </source>
</evidence>
<evidence type="ECO:0000313" key="9">
    <source>
        <dbReference type="EMBL" id="MBO0930153.1"/>
    </source>
</evidence>
<evidence type="ECO:0000256" key="7">
    <source>
        <dbReference type="ARBA" id="ARBA00023239"/>
    </source>
</evidence>
<evidence type="ECO:0000256" key="2">
    <source>
        <dbReference type="ARBA" id="ARBA00022670"/>
    </source>
</evidence>
<comment type="caution">
    <text evidence="9">The sequence shown here is derived from an EMBL/GenBank/DDBJ whole genome shotgun (WGS) entry which is preliminary data.</text>
</comment>
<dbReference type="EMBL" id="JAFMYU010000002">
    <property type="protein sequence ID" value="MBO0930153.1"/>
    <property type="molecule type" value="Genomic_DNA"/>
</dbReference>
<dbReference type="GO" id="GO:0006508">
    <property type="term" value="P:proteolysis"/>
    <property type="evidence" value="ECO:0007669"/>
    <property type="project" value="UniProtKB-KW"/>
</dbReference>
<evidence type="ECO:0000256" key="5">
    <source>
        <dbReference type="ARBA" id="ARBA00023124"/>
    </source>
</evidence>
<dbReference type="PANTHER" id="PTHR13604:SF0">
    <property type="entry name" value="ABASIC SITE PROCESSING PROTEIN HMCES"/>
    <property type="match status" value="1"/>
</dbReference>
<dbReference type="EC" id="3.4.-.-" evidence="8"/>
<organism evidence="9 10">
    <name type="scientific">Fibrella aquatilis</name>
    <dbReference type="NCBI Taxonomy" id="2817059"/>
    <lineage>
        <taxon>Bacteria</taxon>
        <taxon>Pseudomonadati</taxon>
        <taxon>Bacteroidota</taxon>
        <taxon>Cytophagia</taxon>
        <taxon>Cytophagales</taxon>
        <taxon>Spirosomataceae</taxon>
        <taxon>Fibrella</taxon>
    </lineage>
</organism>
<dbReference type="GO" id="GO:0106300">
    <property type="term" value="P:protein-DNA covalent cross-linking repair"/>
    <property type="evidence" value="ECO:0007669"/>
    <property type="project" value="InterPro"/>
</dbReference>
<dbReference type="SUPFAM" id="SSF143081">
    <property type="entry name" value="BB1717-like"/>
    <property type="match status" value="1"/>
</dbReference>
<evidence type="ECO:0000313" key="10">
    <source>
        <dbReference type="Proteomes" id="UP000664795"/>
    </source>
</evidence>
<proteinExistence type="inferred from homology"/>
<keyword evidence="5" id="KW-0190">Covalent protein-DNA linkage</keyword>
<evidence type="ECO:0000256" key="3">
    <source>
        <dbReference type="ARBA" id="ARBA00022763"/>
    </source>
</evidence>
<dbReference type="RefSeq" id="WP_207334113.1">
    <property type="nucleotide sequence ID" value="NZ_JAFMYU010000002.1"/>
</dbReference>
<gene>
    <name evidence="9" type="ORF">J2I48_04065</name>
</gene>
<evidence type="ECO:0000256" key="8">
    <source>
        <dbReference type="RuleBase" id="RU364100"/>
    </source>
</evidence>
<keyword evidence="6" id="KW-0238">DNA-binding</keyword>
<dbReference type="GO" id="GO:0008233">
    <property type="term" value="F:peptidase activity"/>
    <property type="evidence" value="ECO:0007669"/>
    <property type="project" value="UniProtKB-KW"/>
</dbReference>
<dbReference type="Proteomes" id="UP000664795">
    <property type="component" value="Unassembled WGS sequence"/>
</dbReference>
<dbReference type="GO" id="GO:0003697">
    <property type="term" value="F:single-stranded DNA binding"/>
    <property type="evidence" value="ECO:0007669"/>
    <property type="project" value="InterPro"/>
</dbReference>
<sequence length="242" mass="27589">MCYHTSLAVDAAELETRFSAAMPEGLHTGPQYHVNAYAFPRYPIITRQQPDAFQGIRWGLIPHWVKSKTDADKLRAQTINARSETIYEKPSYRQAAGRGQRCLIPITGFFEWHTDERKQKYPFYINTTNQPIASIAGLWDDWADPETGEVLTTFSLLTTDANSLLATIHNTKKRQPCVLTRDQEHAWLHENLTEKEAIQLLHEIYPANQMHSHTISKLITSRTEDSNVPGVLAPQTYPDLAM</sequence>
<dbReference type="Gene3D" id="3.90.1680.10">
    <property type="entry name" value="SOS response associated peptidase-like"/>
    <property type="match status" value="1"/>
</dbReference>
<keyword evidence="4 8" id="KW-0378">Hydrolase</keyword>
<accession>A0A939G5H2</accession>
<dbReference type="PANTHER" id="PTHR13604">
    <property type="entry name" value="DC12-RELATED"/>
    <property type="match status" value="1"/>
</dbReference>